<feature type="region of interest" description="Disordered" evidence="3">
    <location>
        <begin position="75"/>
        <end position="116"/>
    </location>
</feature>
<evidence type="ECO:0000313" key="5">
    <source>
        <dbReference type="Proteomes" id="UP001163046"/>
    </source>
</evidence>
<keyword evidence="5" id="KW-1185">Reference proteome</keyword>
<name>A0A9X0A735_9CNID</name>
<reference evidence="4" key="1">
    <citation type="submission" date="2023-01" db="EMBL/GenBank/DDBJ databases">
        <title>Genome assembly of the deep-sea coral Lophelia pertusa.</title>
        <authorList>
            <person name="Herrera S."/>
            <person name="Cordes E."/>
        </authorList>
    </citation>
    <scope>NUCLEOTIDE SEQUENCE</scope>
    <source>
        <strain evidence="4">USNM1676648</strain>
        <tissue evidence="4">Polyp</tissue>
    </source>
</reference>
<dbReference type="GO" id="GO:0005737">
    <property type="term" value="C:cytoplasm"/>
    <property type="evidence" value="ECO:0007669"/>
    <property type="project" value="UniProtKB-SubCell"/>
</dbReference>
<dbReference type="InterPro" id="IPR004934">
    <property type="entry name" value="TMOD"/>
</dbReference>
<dbReference type="GO" id="GO:0005523">
    <property type="term" value="F:tropomyosin binding"/>
    <property type="evidence" value="ECO:0007669"/>
    <property type="project" value="InterPro"/>
</dbReference>
<accession>A0A9X0A735</accession>
<evidence type="ECO:0000256" key="1">
    <source>
        <dbReference type="ARBA" id="ARBA00004496"/>
    </source>
</evidence>
<keyword evidence="2" id="KW-0963">Cytoplasm</keyword>
<dbReference type="GO" id="GO:0051694">
    <property type="term" value="P:pointed-end actin filament capping"/>
    <property type="evidence" value="ECO:0007669"/>
    <property type="project" value="InterPro"/>
</dbReference>
<proteinExistence type="predicted"/>
<dbReference type="Pfam" id="PF03250">
    <property type="entry name" value="Tropomodulin"/>
    <property type="match status" value="1"/>
</dbReference>
<dbReference type="EMBL" id="MU825397">
    <property type="protein sequence ID" value="KAJ7394024.1"/>
    <property type="molecule type" value="Genomic_DNA"/>
</dbReference>
<organism evidence="4 5">
    <name type="scientific">Desmophyllum pertusum</name>
    <dbReference type="NCBI Taxonomy" id="174260"/>
    <lineage>
        <taxon>Eukaryota</taxon>
        <taxon>Metazoa</taxon>
        <taxon>Cnidaria</taxon>
        <taxon>Anthozoa</taxon>
        <taxon>Hexacorallia</taxon>
        <taxon>Scleractinia</taxon>
        <taxon>Caryophylliina</taxon>
        <taxon>Caryophylliidae</taxon>
        <taxon>Desmophyllum</taxon>
    </lineage>
</organism>
<sequence length="143" mass="16407">MSWLMKKKDPVNLEQFNDLDEDALVEGLSPEELADLNAAIDPENALLPVHERQVDQTDKDSTGPFNRQRLLEHLEEQAMNDKERSDNVPYKKETRGKVWRPKEQPGRKEPAPLLPDDLSEVLDNATEEEMMELAGKLIQFNLS</sequence>
<dbReference type="AlphaFoldDB" id="A0A9X0A735"/>
<dbReference type="PANTHER" id="PTHR10901">
    <property type="entry name" value="TROPOMODULIN"/>
    <property type="match status" value="1"/>
</dbReference>
<dbReference type="OrthoDB" id="2163268at2759"/>
<protein>
    <submittedName>
        <fullName evidence="4">Tropomodulin-1</fullName>
    </submittedName>
</protein>
<dbReference type="Proteomes" id="UP001163046">
    <property type="component" value="Unassembled WGS sequence"/>
</dbReference>
<evidence type="ECO:0000256" key="3">
    <source>
        <dbReference type="SAM" id="MobiDB-lite"/>
    </source>
</evidence>
<comment type="caution">
    <text evidence="4">The sequence shown here is derived from an EMBL/GenBank/DDBJ whole genome shotgun (WGS) entry which is preliminary data.</text>
</comment>
<evidence type="ECO:0000313" key="4">
    <source>
        <dbReference type="EMBL" id="KAJ7394024.1"/>
    </source>
</evidence>
<comment type="subcellular location">
    <subcellularLocation>
        <location evidence="1">Cytoplasm</location>
    </subcellularLocation>
</comment>
<gene>
    <name evidence="4" type="primary">TMOD1</name>
    <name evidence="4" type="ORF">OS493_003697</name>
</gene>
<dbReference type="GO" id="GO:0007015">
    <property type="term" value="P:actin filament organization"/>
    <property type="evidence" value="ECO:0007669"/>
    <property type="project" value="TreeGrafter"/>
</dbReference>
<dbReference type="GO" id="GO:0005856">
    <property type="term" value="C:cytoskeleton"/>
    <property type="evidence" value="ECO:0007669"/>
    <property type="project" value="TreeGrafter"/>
</dbReference>
<evidence type="ECO:0000256" key="2">
    <source>
        <dbReference type="ARBA" id="ARBA00022490"/>
    </source>
</evidence>
<dbReference type="PANTHER" id="PTHR10901:SF6">
    <property type="entry name" value="TROPOMODULIN, ISOFORM N"/>
    <property type="match status" value="1"/>
</dbReference>
<feature type="compositionally biased region" description="Basic and acidic residues" evidence="3">
    <location>
        <begin position="75"/>
        <end position="110"/>
    </location>
</feature>